<dbReference type="GO" id="GO:0002090">
    <property type="term" value="P:regulation of receptor internalization"/>
    <property type="evidence" value="ECO:0007669"/>
    <property type="project" value="TreeGrafter"/>
</dbReference>
<dbReference type="OrthoDB" id="6080404at2759"/>
<evidence type="ECO:0000313" key="7">
    <source>
        <dbReference type="Proteomes" id="UP000274504"/>
    </source>
</evidence>
<reference evidence="8" key="1">
    <citation type="submission" date="2017-02" db="UniProtKB">
        <authorList>
            <consortium name="WormBaseParasite"/>
        </authorList>
    </citation>
    <scope>IDENTIFICATION</scope>
</reference>
<evidence type="ECO:0000256" key="3">
    <source>
        <dbReference type="ARBA" id="ARBA00023136"/>
    </source>
</evidence>
<evidence type="ECO:0000256" key="2">
    <source>
        <dbReference type="ARBA" id="ARBA00007161"/>
    </source>
</evidence>
<dbReference type="Proteomes" id="UP000274504">
    <property type="component" value="Unassembled WGS sequence"/>
</dbReference>
<dbReference type="WBParaSite" id="HDID_0000745601-mRNA-1">
    <property type="protein sequence ID" value="HDID_0000745601-mRNA-1"/>
    <property type="gene ID" value="HDID_0000745601"/>
</dbReference>
<reference evidence="6 7" key="2">
    <citation type="submission" date="2018-11" db="EMBL/GenBank/DDBJ databases">
        <authorList>
            <consortium name="Pathogen Informatics"/>
        </authorList>
    </citation>
    <scope>NUCLEOTIDE SEQUENCE [LARGE SCALE GENOMIC DNA]</scope>
</reference>
<comment type="subcellular location">
    <subcellularLocation>
        <location evidence="1">Membrane</location>
    </subcellularLocation>
</comment>
<dbReference type="GO" id="GO:0031410">
    <property type="term" value="C:cytoplasmic vesicle"/>
    <property type="evidence" value="ECO:0007669"/>
    <property type="project" value="TreeGrafter"/>
</dbReference>
<dbReference type="GO" id="GO:0045807">
    <property type="term" value="P:positive regulation of endocytosis"/>
    <property type="evidence" value="ECO:0007669"/>
    <property type="project" value="TreeGrafter"/>
</dbReference>
<name>A0A0R3SQS6_HYMDI</name>
<sequence length="417" mass="45914">MGWGFYTCGPNEALVVSGCCHNKPYYVPGGRVFVIPFVQRIDRISLNIMTLIIESPRIYTRNGVPITVTGVAQVKIQGSNSEMLSAACEQFLGKSEREIQEVAKITLEGHQRAIMGNMTVEEIYKDRKLFSRSVFEVASSDLVNMGISVVSYTLKDVKDDEGYLEALGMARTAQVKRDARIGEAEALRDAGIRSAQAEEAKTKETLKNEALVAKAQRDLALKRAACDKEVRALQAKANLAYQLQAAKTRQQIRAEEMAVELVERKRRIELEELERQRAHFRLEAEVRGPAASECFRLRTIAEAEQARVIAEAEAESESVKLKGLAEAEANRVVALAEAEKMRKGAAMLDMVLQALPRVAAEISAPLANCEKVTMVATGDGEVGIAKLSNEIVRVIECLPSLITSLTGQDMKSFIPSR</sequence>
<dbReference type="GO" id="GO:0070528">
    <property type="term" value="P:protein kinase C signaling"/>
    <property type="evidence" value="ECO:0007669"/>
    <property type="project" value="TreeGrafter"/>
</dbReference>
<evidence type="ECO:0000256" key="4">
    <source>
        <dbReference type="RuleBase" id="RU366054"/>
    </source>
</evidence>
<dbReference type="GO" id="GO:2000049">
    <property type="term" value="P:positive regulation of cell-cell adhesion mediated by cadherin"/>
    <property type="evidence" value="ECO:0007669"/>
    <property type="project" value="TreeGrafter"/>
</dbReference>
<dbReference type="SUPFAM" id="SSF117892">
    <property type="entry name" value="Band 7/SPFH domain"/>
    <property type="match status" value="1"/>
</dbReference>
<dbReference type="InterPro" id="IPR036013">
    <property type="entry name" value="Band_7/SPFH_dom_sf"/>
</dbReference>
<dbReference type="PANTHER" id="PTHR13806:SF46">
    <property type="entry name" value="FLOTILLIN-1-RELATED"/>
    <property type="match status" value="1"/>
</dbReference>
<evidence type="ECO:0000313" key="6">
    <source>
        <dbReference type="EMBL" id="VDL59772.1"/>
    </source>
</evidence>
<keyword evidence="3" id="KW-0472">Membrane</keyword>
<gene>
    <name evidence="6" type="ORF">HDID_LOCUS7454</name>
</gene>
<dbReference type="CDD" id="cd03399">
    <property type="entry name" value="SPFH_flotillin"/>
    <property type="match status" value="1"/>
</dbReference>
<accession>A0A0R3SQS6</accession>
<evidence type="ECO:0000256" key="1">
    <source>
        <dbReference type="ARBA" id="ARBA00004370"/>
    </source>
</evidence>
<dbReference type="EMBL" id="UYSG01010936">
    <property type="protein sequence ID" value="VDL59772.1"/>
    <property type="molecule type" value="Genomic_DNA"/>
</dbReference>
<dbReference type="GO" id="GO:1901890">
    <property type="term" value="P:positive regulation of cell junction assembly"/>
    <property type="evidence" value="ECO:0007669"/>
    <property type="project" value="TreeGrafter"/>
</dbReference>
<dbReference type="PANTHER" id="PTHR13806">
    <property type="entry name" value="FLOTILLIN-RELATED"/>
    <property type="match status" value="1"/>
</dbReference>
<dbReference type="STRING" id="6216.A0A0R3SQS6"/>
<dbReference type="AlphaFoldDB" id="A0A0R3SQS6"/>
<dbReference type="Pfam" id="PF01145">
    <property type="entry name" value="Band_7"/>
    <property type="match status" value="1"/>
</dbReference>
<evidence type="ECO:0000259" key="5">
    <source>
        <dbReference type="SMART" id="SM00244"/>
    </source>
</evidence>
<dbReference type="GO" id="GO:0016600">
    <property type="term" value="C:flotillin complex"/>
    <property type="evidence" value="ECO:0007669"/>
    <property type="project" value="TreeGrafter"/>
</dbReference>
<dbReference type="GO" id="GO:0002020">
    <property type="term" value="F:protease binding"/>
    <property type="evidence" value="ECO:0007669"/>
    <property type="project" value="TreeGrafter"/>
</dbReference>
<dbReference type="SMART" id="SM00244">
    <property type="entry name" value="PHB"/>
    <property type="match status" value="1"/>
</dbReference>
<proteinExistence type="inferred from homology"/>
<dbReference type="Gene3D" id="3.30.479.30">
    <property type="entry name" value="Band 7 domain"/>
    <property type="match status" value="1"/>
</dbReference>
<comment type="similarity">
    <text evidence="2 4">Belongs to the band 7/mec-2 family. Flotillin subfamily.</text>
</comment>
<evidence type="ECO:0000313" key="8">
    <source>
        <dbReference type="WBParaSite" id="HDID_0000745601-mRNA-1"/>
    </source>
</evidence>
<dbReference type="InterPro" id="IPR027705">
    <property type="entry name" value="Flotillin_fam"/>
</dbReference>
<organism evidence="8">
    <name type="scientific">Hymenolepis diminuta</name>
    <name type="common">Rat tapeworm</name>
    <dbReference type="NCBI Taxonomy" id="6216"/>
    <lineage>
        <taxon>Eukaryota</taxon>
        <taxon>Metazoa</taxon>
        <taxon>Spiralia</taxon>
        <taxon>Lophotrochozoa</taxon>
        <taxon>Platyhelminthes</taxon>
        <taxon>Cestoda</taxon>
        <taxon>Eucestoda</taxon>
        <taxon>Cyclophyllidea</taxon>
        <taxon>Hymenolepididae</taxon>
        <taxon>Hymenolepis</taxon>
    </lineage>
</organism>
<dbReference type="InterPro" id="IPR001107">
    <property type="entry name" value="Band_7"/>
</dbReference>
<dbReference type="GO" id="GO:0072659">
    <property type="term" value="P:protein localization to plasma membrane"/>
    <property type="evidence" value="ECO:0007669"/>
    <property type="project" value="TreeGrafter"/>
</dbReference>
<protein>
    <submittedName>
        <fullName evidence="8">PHB domain-containing protein</fullName>
    </submittedName>
</protein>
<feature type="domain" description="Band 7" evidence="5">
    <location>
        <begin position="87"/>
        <end position="269"/>
    </location>
</feature>